<dbReference type="InterPro" id="IPR015032">
    <property type="entry name" value="ThsB__TIR-like_domain"/>
</dbReference>
<name>A0ABV9TQ88_9MICC</name>
<sequence length="165" mass="18065">MARKVFFSFHYQLDAWRVSQIRNMGLLEGQPLLSSNHWEDVAAGGEAAIQKWIDAEMGGKSCNVVLIGSQTAGRKWVNYEFTKAWGSGKGVLGIHIHKLLDHDGRSGTKGANPFAGFTLNNGKVPFDSVVPVYDPAGSTSTNVYGTIANNLESWVENAIAVRKQW</sequence>
<feature type="domain" description="Thoeris protein ThsB TIR-like" evidence="1">
    <location>
        <begin position="6"/>
        <end position="99"/>
    </location>
</feature>
<dbReference type="Proteomes" id="UP001595797">
    <property type="component" value="Unassembled WGS sequence"/>
</dbReference>
<gene>
    <name evidence="2" type="ORF">ACFPCS_19005</name>
</gene>
<dbReference type="InterPro" id="IPR036490">
    <property type="entry name" value="ThsB_TIR-like_sf"/>
</dbReference>
<keyword evidence="3" id="KW-1185">Reference proteome</keyword>
<protein>
    <submittedName>
        <fullName evidence="2">TIR domain-containing protein</fullName>
    </submittedName>
</protein>
<dbReference type="SUPFAM" id="SSF52206">
    <property type="entry name" value="Hypothetical protein MTH538"/>
    <property type="match status" value="1"/>
</dbReference>
<evidence type="ECO:0000313" key="2">
    <source>
        <dbReference type="EMBL" id="MFC4905648.1"/>
    </source>
</evidence>
<dbReference type="EMBL" id="JBHSIW010000038">
    <property type="protein sequence ID" value="MFC4905648.1"/>
    <property type="molecule type" value="Genomic_DNA"/>
</dbReference>
<accession>A0ABV9TQ88</accession>
<organism evidence="2 3">
    <name type="scientific">Kocuria oceani</name>
    <dbReference type="NCBI Taxonomy" id="988827"/>
    <lineage>
        <taxon>Bacteria</taxon>
        <taxon>Bacillati</taxon>
        <taxon>Actinomycetota</taxon>
        <taxon>Actinomycetes</taxon>
        <taxon>Micrococcales</taxon>
        <taxon>Micrococcaceae</taxon>
        <taxon>Kocuria</taxon>
    </lineage>
</organism>
<comment type="caution">
    <text evidence="2">The sequence shown here is derived from an EMBL/GenBank/DDBJ whole genome shotgun (WGS) entry which is preliminary data.</text>
</comment>
<proteinExistence type="predicted"/>
<evidence type="ECO:0000313" key="3">
    <source>
        <dbReference type="Proteomes" id="UP001595797"/>
    </source>
</evidence>
<dbReference type="RefSeq" id="WP_075873119.1">
    <property type="nucleotide sequence ID" value="NZ_JARAMH010000025.1"/>
</dbReference>
<dbReference type="Pfam" id="PF08937">
    <property type="entry name" value="ThsB_TIR"/>
    <property type="match status" value="1"/>
</dbReference>
<reference evidence="3" key="1">
    <citation type="journal article" date="2019" name="Int. J. Syst. Evol. Microbiol.">
        <title>The Global Catalogue of Microorganisms (GCM) 10K type strain sequencing project: providing services to taxonomists for standard genome sequencing and annotation.</title>
        <authorList>
            <consortium name="The Broad Institute Genomics Platform"/>
            <consortium name="The Broad Institute Genome Sequencing Center for Infectious Disease"/>
            <person name="Wu L."/>
            <person name="Ma J."/>
        </authorList>
    </citation>
    <scope>NUCLEOTIDE SEQUENCE [LARGE SCALE GENOMIC DNA]</scope>
    <source>
        <strain evidence="3">CGMCC 4.6946</strain>
    </source>
</reference>
<evidence type="ECO:0000259" key="1">
    <source>
        <dbReference type="Pfam" id="PF08937"/>
    </source>
</evidence>